<dbReference type="Proteomes" id="UP000199428">
    <property type="component" value="Unassembled WGS sequence"/>
</dbReference>
<evidence type="ECO:0000313" key="2">
    <source>
        <dbReference type="Proteomes" id="UP000199428"/>
    </source>
</evidence>
<name>A0A1G5RU71_PSEXY</name>
<evidence type="ECO:0000313" key="1">
    <source>
        <dbReference type="EMBL" id="SCZ77408.1"/>
    </source>
</evidence>
<sequence length="300" mass="33538">MLNYEEFKDAVVSKIKDYLPADYADANVSINSVLKNNSLKLDGLNIRRESESICPNIYLNQFYDDYSDGRALEDILSDIAKIRQKNSGPVDFDVTAITDFDSVKDKISIKLINSEQNTEYLKGKPHIEFADLSAIYYIDLGTDECGSMTTVISDYLLSQYGVSVAELHQTAIRNMASNARFSTMFEVLSEIMSDNVPADAFCAADDMMFVLSNKNKVNGASMLLCPSVMDMIADKVGKDYYLLPSSIHEALVVPDRPDMEVDSLASMVREVNATQVAKEEQLSDHVYRYDYDNHSLVIAA</sequence>
<dbReference type="AlphaFoldDB" id="A0A1G5RU71"/>
<dbReference type="RefSeq" id="WP_090161310.1">
    <property type="nucleotide sequence ID" value="NZ_FMWK01000003.1"/>
</dbReference>
<dbReference type="InterPro" id="IPR043743">
    <property type="entry name" value="DUF5688"/>
</dbReference>
<organism evidence="1 2">
    <name type="scientific">Pseudobutyrivibrio xylanivorans</name>
    <dbReference type="NCBI Taxonomy" id="185007"/>
    <lineage>
        <taxon>Bacteria</taxon>
        <taxon>Bacillati</taxon>
        <taxon>Bacillota</taxon>
        <taxon>Clostridia</taxon>
        <taxon>Lachnospirales</taxon>
        <taxon>Lachnospiraceae</taxon>
        <taxon>Pseudobutyrivibrio</taxon>
    </lineage>
</organism>
<gene>
    <name evidence="1" type="ORF">SAMN02910350_00726</name>
</gene>
<dbReference type="EMBL" id="FMWK01000003">
    <property type="protein sequence ID" value="SCZ77408.1"/>
    <property type="molecule type" value="Genomic_DNA"/>
</dbReference>
<dbReference type="Pfam" id="PF18941">
    <property type="entry name" value="DUF5688"/>
    <property type="match status" value="1"/>
</dbReference>
<accession>A0A1G5RU71</accession>
<reference evidence="1 2" key="1">
    <citation type="submission" date="2016-10" db="EMBL/GenBank/DDBJ databases">
        <authorList>
            <person name="de Groot N.N."/>
        </authorList>
    </citation>
    <scope>NUCLEOTIDE SEQUENCE [LARGE SCALE GENOMIC DNA]</scope>
    <source>
        <strain evidence="1 2">DSM 10317</strain>
    </source>
</reference>
<protein>
    <submittedName>
        <fullName evidence="1">Uncharacterized protein</fullName>
    </submittedName>
</protein>
<proteinExistence type="predicted"/>